<dbReference type="GO" id="GO:0016758">
    <property type="term" value="F:hexosyltransferase activity"/>
    <property type="evidence" value="ECO:0007669"/>
    <property type="project" value="TreeGrafter"/>
</dbReference>
<feature type="domain" description="Glycosyltransferase subfamily 4-like N-terminal" evidence="5">
    <location>
        <begin position="19"/>
        <end position="200"/>
    </location>
</feature>
<dbReference type="CDD" id="cd03794">
    <property type="entry name" value="GT4_WbuB-like"/>
    <property type="match status" value="1"/>
</dbReference>
<keyword evidence="7" id="KW-1185">Reference proteome</keyword>
<evidence type="ECO:0000256" key="1">
    <source>
        <dbReference type="ARBA" id="ARBA00021292"/>
    </source>
</evidence>
<evidence type="ECO:0000256" key="4">
    <source>
        <dbReference type="SAM" id="MobiDB-lite"/>
    </source>
</evidence>
<evidence type="ECO:0000313" key="6">
    <source>
        <dbReference type="EMBL" id="TDS85866.1"/>
    </source>
</evidence>
<organism evidence="6 7">
    <name type="scientific">Nesterenkonia aurantiaca</name>
    <dbReference type="NCBI Taxonomy" id="1436010"/>
    <lineage>
        <taxon>Bacteria</taxon>
        <taxon>Bacillati</taxon>
        <taxon>Actinomycetota</taxon>
        <taxon>Actinomycetes</taxon>
        <taxon>Micrococcales</taxon>
        <taxon>Micrococcaceae</taxon>
        <taxon>Nesterenkonia</taxon>
    </lineage>
</organism>
<evidence type="ECO:0000313" key="7">
    <source>
        <dbReference type="Proteomes" id="UP000294506"/>
    </source>
</evidence>
<dbReference type="GO" id="GO:1901137">
    <property type="term" value="P:carbohydrate derivative biosynthetic process"/>
    <property type="evidence" value="ECO:0007669"/>
    <property type="project" value="UniProtKB-ARBA"/>
</dbReference>
<evidence type="ECO:0000256" key="3">
    <source>
        <dbReference type="ARBA" id="ARBA00022679"/>
    </source>
</evidence>
<protein>
    <recommendedName>
        <fullName evidence="1">D-inositol 3-phosphate glycosyltransferase</fullName>
    </recommendedName>
</protein>
<evidence type="ECO:0000256" key="2">
    <source>
        <dbReference type="ARBA" id="ARBA00022676"/>
    </source>
</evidence>
<proteinExistence type="predicted"/>
<sequence length="420" mass="46241">MTPRVQLLTHSYWPERTAPQRRWERLVGSLREDGWAVDVVTPAVNSHHTPEEVRGQGRFRLRPTPGPTGERLHRTPYILLKNSRAGRFASDLASAVLMVPRALSASKPDLVIATVPALPTICAGWLVSRCRRVPLVVDMRDAWPELAREAGVKAGPLGMLMEAAVVSVQRRAELVVTVTEGFGQRLRERGVSRVETISNGVALDQVPQLEHRTREPGELRIAYLGNHGESQALGRIITAVALIPRTRENSVDGDHTRSEGLDVQLRLVGSGTQKDQLRQVAEESGALDSGAVEFFDPVHGEEIWEHYRWADTALVSLRTDWASFAWTVPSKTFELLGLGKHITAAVTGEAAWVLGHARNASFLSGDSEEIAARLTELAADPDSTPVDSTGRDWVAEYADLPGLGRRYAALLRTLLQERAR</sequence>
<dbReference type="InterPro" id="IPR028098">
    <property type="entry name" value="Glyco_trans_4-like_N"/>
</dbReference>
<dbReference type="AlphaFoldDB" id="A0A4R7G3V1"/>
<dbReference type="Proteomes" id="UP000294506">
    <property type="component" value="Unassembled WGS sequence"/>
</dbReference>
<evidence type="ECO:0000259" key="5">
    <source>
        <dbReference type="Pfam" id="PF13579"/>
    </source>
</evidence>
<keyword evidence="3 6" id="KW-0808">Transferase</keyword>
<dbReference type="Pfam" id="PF13692">
    <property type="entry name" value="Glyco_trans_1_4"/>
    <property type="match status" value="1"/>
</dbReference>
<name>A0A4R7G3V1_9MICC</name>
<dbReference type="RefSeq" id="WP_133726244.1">
    <property type="nucleotide sequence ID" value="NZ_SOAN01000005.1"/>
</dbReference>
<dbReference type="PANTHER" id="PTHR45947:SF3">
    <property type="entry name" value="SULFOQUINOVOSYL TRANSFERASE SQD2"/>
    <property type="match status" value="1"/>
</dbReference>
<dbReference type="PANTHER" id="PTHR45947">
    <property type="entry name" value="SULFOQUINOVOSYL TRANSFERASE SQD2"/>
    <property type="match status" value="1"/>
</dbReference>
<dbReference type="Pfam" id="PF13579">
    <property type="entry name" value="Glyco_trans_4_4"/>
    <property type="match status" value="1"/>
</dbReference>
<dbReference type="EMBL" id="SOAN01000005">
    <property type="protein sequence ID" value="TDS85866.1"/>
    <property type="molecule type" value="Genomic_DNA"/>
</dbReference>
<feature type="region of interest" description="Disordered" evidence="4">
    <location>
        <begin position="46"/>
        <end position="67"/>
    </location>
</feature>
<dbReference type="InterPro" id="IPR050194">
    <property type="entry name" value="Glycosyltransferase_grp1"/>
</dbReference>
<dbReference type="SUPFAM" id="SSF53756">
    <property type="entry name" value="UDP-Glycosyltransferase/glycogen phosphorylase"/>
    <property type="match status" value="1"/>
</dbReference>
<gene>
    <name evidence="6" type="ORF">EV640_105218</name>
</gene>
<keyword evidence="2" id="KW-0328">Glycosyltransferase</keyword>
<comment type="caution">
    <text evidence="6">The sequence shown here is derived from an EMBL/GenBank/DDBJ whole genome shotgun (WGS) entry which is preliminary data.</text>
</comment>
<accession>A0A4R7G3V1</accession>
<reference evidence="6 7" key="1">
    <citation type="submission" date="2019-03" db="EMBL/GenBank/DDBJ databases">
        <title>Genomic Encyclopedia of Type Strains, Phase III (KMG-III): the genomes of soil and plant-associated and newly described type strains.</title>
        <authorList>
            <person name="Whitman W."/>
        </authorList>
    </citation>
    <scope>NUCLEOTIDE SEQUENCE [LARGE SCALE GENOMIC DNA]</scope>
    <source>
        <strain evidence="6 7">DSM 27373</strain>
    </source>
</reference>
<dbReference type="Gene3D" id="3.40.50.2000">
    <property type="entry name" value="Glycogen Phosphorylase B"/>
    <property type="match status" value="2"/>
</dbReference>